<dbReference type="InterPro" id="IPR029787">
    <property type="entry name" value="Nucleotide_cyclase"/>
</dbReference>
<evidence type="ECO:0000313" key="3">
    <source>
        <dbReference type="EMBL" id="KRL04496.1"/>
    </source>
</evidence>
<dbReference type="EMBL" id="AZEH01000039">
    <property type="protein sequence ID" value="KRL04496.1"/>
    <property type="molecule type" value="Genomic_DNA"/>
</dbReference>
<feature type="transmembrane region" description="Helical" evidence="1">
    <location>
        <begin position="170"/>
        <end position="188"/>
    </location>
</feature>
<organism evidence="3 4">
    <name type="scientific">Liquorilactobacillus oeni DSM 19972</name>
    <dbReference type="NCBI Taxonomy" id="1423777"/>
    <lineage>
        <taxon>Bacteria</taxon>
        <taxon>Bacillati</taxon>
        <taxon>Bacillota</taxon>
        <taxon>Bacilli</taxon>
        <taxon>Lactobacillales</taxon>
        <taxon>Lactobacillaceae</taxon>
        <taxon>Liquorilactobacillus</taxon>
    </lineage>
</organism>
<dbReference type="PANTHER" id="PTHR45138:SF9">
    <property type="entry name" value="DIGUANYLATE CYCLASE DGCM-RELATED"/>
    <property type="match status" value="1"/>
</dbReference>
<feature type="domain" description="GGDEF" evidence="2">
    <location>
        <begin position="232"/>
        <end position="372"/>
    </location>
</feature>
<accession>A0A0R1M8H7</accession>
<dbReference type="CDD" id="cd01949">
    <property type="entry name" value="GGDEF"/>
    <property type="match status" value="1"/>
</dbReference>
<reference evidence="3 4" key="1">
    <citation type="journal article" date="2015" name="Genome Announc.">
        <title>Expanding the biotechnology potential of lactobacilli through comparative genomics of 213 strains and associated genera.</title>
        <authorList>
            <person name="Sun Z."/>
            <person name="Harris H.M."/>
            <person name="McCann A."/>
            <person name="Guo C."/>
            <person name="Argimon S."/>
            <person name="Zhang W."/>
            <person name="Yang X."/>
            <person name="Jeffery I.B."/>
            <person name="Cooney J.C."/>
            <person name="Kagawa T.F."/>
            <person name="Liu W."/>
            <person name="Song Y."/>
            <person name="Salvetti E."/>
            <person name="Wrobel A."/>
            <person name="Rasinkangas P."/>
            <person name="Parkhill J."/>
            <person name="Rea M.C."/>
            <person name="O'Sullivan O."/>
            <person name="Ritari J."/>
            <person name="Douillard F.P."/>
            <person name="Paul Ross R."/>
            <person name="Yang R."/>
            <person name="Briner A.E."/>
            <person name="Felis G.E."/>
            <person name="de Vos W.M."/>
            <person name="Barrangou R."/>
            <person name="Klaenhammer T.R."/>
            <person name="Caufield P.W."/>
            <person name="Cui Y."/>
            <person name="Zhang H."/>
            <person name="O'Toole P.W."/>
        </authorList>
    </citation>
    <scope>NUCLEOTIDE SEQUENCE [LARGE SCALE GENOMIC DNA]</scope>
    <source>
        <strain evidence="3 4">DSM 19972</strain>
    </source>
</reference>
<dbReference type="SUPFAM" id="SSF55073">
    <property type="entry name" value="Nucleotide cyclase"/>
    <property type="match status" value="1"/>
</dbReference>
<dbReference type="AlphaFoldDB" id="A0A0R1M8H7"/>
<evidence type="ECO:0000259" key="2">
    <source>
        <dbReference type="PROSITE" id="PS50887"/>
    </source>
</evidence>
<dbReference type="PANTHER" id="PTHR45138">
    <property type="entry name" value="REGULATORY COMPONENTS OF SENSORY TRANSDUCTION SYSTEM"/>
    <property type="match status" value="1"/>
</dbReference>
<feature type="transmembrane region" description="Helical" evidence="1">
    <location>
        <begin position="82"/>
        <end position="101"/>
    </location>
</feature>
<dbReference type="STRING" id="1423777.FD46_GL001627"/>
<comment type="caution">
    <text evidence="3">The sequence shown here is derived from an EMBL/GenBank/DDBJ whole genome shotgun (WGS) entry which is preliminary data.</text>
</comment>
<dbReference type="RefSeq" id="WP_057896460.1">
    <property type="nucleotide sequence ID" value="NZ_AZEH01000039.1"/>
</dbReference>
<sequence length="394" mass="45884">MNRIFSLSTLIPLLVAGFIYEMYVYSESEFLLKAGKKVKVVIIFIIYIVQEFLLIFISDRMTGTICFQYSLGVSAFMLSRKYAGAMVLTTPMLVNLYLLFIGQANIWSLYIAVISVVFIIAGMRIIVRRTTIQDLFQYFFILFFANITSIEPLDKIDQGSLVHFYYGDVTWAVVFGSCLIFALTFLFFHEFDIKRQKIKQLVYEESHDKLTGLRNYRQFRRELDRIEEKSDLAYIILMLDIDDFKIINDTYGHTEGNAVLKYFADELKAWRRYVQKETNKRVKLFRFGGEEFLVLIENMEIDDVFCRIELFKKEFSTHDFVTEDGQHFEITFSGGITDARETTSIRLAVKFADEALYAAKSSGKKRVVKRSQHSLVVSSKALRNDFMPKESYGK</sequence>
<evidence type="ECO:0000256" key="1">
    <source>
        <dbReference type="SAM" id="Phobius"/>
    </source>
</evidence>
<dbReference type="GO" id="GO:0052621">
    <property type="term" value="F:diguanylate cyclase activity"/>
    <property type="evidence" value="ECO:0007669"/>
    <property type="project" value="TreeGrafter"/>
</dbReference>
<dbReference type="InterPro" id="IPR050469">
    <property type="entry name" value="Diguanylate_Cyclase"/>
</dbReference>
<proteinExistence type="predicted"/>
<dbReference type="InterPro" id="IPR000160">
    <property type="entry name" value="GGDEF_dom"/>
</dbReference>
<keyword evidence="1" id="KW-1133">Transmembrane helix</keyword>
<dbReference type="Gene3D" id="3.30.70.270">
    <property type="match status" value="1"/>
</dbReference>
<feature type="transmembrane region" description="Helical" evidence="1">
    <location>
        <begin position="40"/>
        <end position="61"/>
    </location>
</feature>
<feature type="transmembrane region" description="Helical" evidence="1">
    <location>
        <begin position="107"/>
        <end position="127"/>
    </location>
</feature>
<dbReference type="InterPro" id="IPR043128">
    <property type="entry name" value="Rev_trsase/Diguanyl_cyclase"/>
</dbReference>
<feature type="transmembrane region" description="Helical" evidence="1">
    <location>
        <begin position="134"/>
        <end position="150"/>
    </location>
</feature>
<dbReference type="PATRIC" id="fig|1423777.3.peg.1678"/>
<keyword evidence="4" id="KW-1185">Reference proteome</keyword>
<dbReference type="Pfam" id="PF00990">
    <property type="entry name" value="GGDEF"/>
    <property type="match status" value="1"/>
</dbReference>
<dbReference type="PROSITE" id="PS50887">
    <property type="entry name" value="GGDEF"/>
    <property type="match status" value="1"/>
</dbReference>
<evidence type="ECO:0000313" key="4">
    <source>
        <dbReference type="Proteomes" id="UP000051686"/>
    </source>
</evidence>
<keyword evidence="1" id="KW-0472">Membrane</keyword>
<dbReference type="Proteomes" id="UP000051686">
    <property type="component" value="Unassembled WGS sequence"/>
</dbReference>
<keyword evidence="1" id="KW-0812">Transmembrane</keyword>
<dbReference type="SMART" id="SM00267">
    <property type="entry name" value="GGDEF"/>
    <property type="match status" value="1"/>
</dbReference>
<dbReference type="OrthoDB" id="9759607at2"/>
<name>A0A0R1M8H7_9LACO</name>
<gene>
    <name evidence="3" type="ORF">FD46_GL001627</name>
</gene>
<protein>
    <submittedName>
        <fullName evidence="3">Response regulator</fullName>
    </submittedName>
</protein>
<dbReference type="NCBIfam" id="TIGR00254">
    <property type="entry name" value="GGDEF"/>
    <property type="match status" value="1"/>
</dbReference>